<proteinExistence type="predicted"/>
<name>A0A0B7NV04_PROFF</name>
<dbReference type="CDD" id="cd07067">
    <property type="entry name" value="HP_PGM_like"/>
    <property type="match status" value="1"/>
</dbReference>
<dbReference type="AlphaFoldDB" id="A0A0B7NV04"/>
<gene>
    <name evidence="1" type="primary">fbp</name>
    <name evidence="1" type="synonym">gpm</name>
    <name evidence="1" type="ORF">PFCIRM138_08060</name>
</gene>
<protein>
    <submittedName>
        <fullName evidence="1">Phosphoglycerate mutase/Fructose-2,6-bisphosphatase</fullName>
        <ecNumber evidence="1">5.4.2.-</ecNumber>
    </submittedName>
</protein>
<evidence type="ECO:0000313" key="1">
    <source>
        <dbReference type="EMBL" id="CEP26531.1"/>
    </source>
</evidence>
<dbReference type="SUPFAM" id="SSF53254">
    <property type="entry name" value="Phosphoglycerate mutase-like"/>
    <property type="match status" value="1"/>
</dbReference>
<dbReference type="Pfam" id="PF00300">
    <property type="entry name" value="His_Phos_1"/>
    <property type="match status" value="1"/>
</dbReference>
<organism evidence="1">
    <name type="scientific">Propionibacterium freudenreichii subsp. freudenreichii</name>
    <dbReference type="NCBI Taxonomy" id="66712"/>
    <lineage>
        <taxon>Bacteria</taxon>
        <taxon>Bacillati</taxon>
        <taxon>Actinomycetota</taxon>
        <taxon>Actinomycetes</taxon>
        <taxon>Propionibacteriales</taxon>
        <taxon>Propionibacteriaceae</taxon>
        <taxon>Propionibacterium</taxon>
    </lineage>
</organism>
<sequence length="219" mass="24278">MGDQQTIVHVMRHGEVHNPQAVLYERLPGYHLSDNGSRMAQVVAAEFADVSLTHLRTSPLLRARETMAPVAAEHPGLQVHYDPNLIEAGNKFAGMKFGRYKTALVDPRNWKLLRNPFTPSWGESYEHIAQRMRTAIIDSARAAGPGGQAFVVSHQSPIWIARLSFEGRRLFHFPWTRTSTLASVTSFHFLGDECIDITYSEPAAHLLGSDGNAAFSSGN</sequence>
<dbReference type="InterPro" id="IPR013078">
    <property type="entry name" value="His_Pase_superF_clade-1"/>
</dbReference>
<dbReference type="InterPro" id="IPR029033">
    <property type="entry name" value="His_PPase_superfam"/>
</dbReference>
<dbReference type="SMART" id="SM00855">
    <property type="entry name" value="PGAM"/>
    <property type="match status" value="1"/>
</dbReference>
<dbReference type="GO" id="GO:0016853">
    <property type="term" value="F:isomerase activity"/>
    <property type="evidence" value="ECO:0007669"/>
    <property type="project" value="UniProtKB-KW"/>
</dbReference>
<keyword evidence="1" id="KW-0413">Isomerase</keyword>
<dbReference type="Gene3D" id="3.40.50.1240">
    <property type="entry name" value="Phosphoglycerate mutase-like"/>
    <property type="match status" value="1"/>
</dbReference>
<dbReference type="EMBL" id="LM676414">
    <property type="protein sequence ID" value="CEP26531.1"/>
    <property type="molecule type" value="Genomic_DNA"/>
</dbReference>
<accession>A0A0B7NV04</accession>
<reference evidence="1" key="1">
    <citation type="submission" date="2014-08" db="EMBL/GenBank/DDBJ databases">
        <authorList>
            <person name="Falentin Helene"/>
        </authorList>
    </citation>
    <scope>NUCLEOTIDE SEQUENCE</scope>
</reference>
<dbReference type="EC" id="5.4.2.-" evidence="1"/>